<dbReference type="GO" id="GO:0047372">
    <property type="term" value="F:monoacylglycerol lipase activity"/>
    <property type="evidence" value="ECO:0007669"/>
    <property type="project" value="TreeGrafter"/>
</dbReference>
<dbReference type="InterPro" id="IPR012020">
    <property type="entry name" value="ABHD4"/>
</dbReference>
<dbReference type="EMBL" id="JAUOPU010000035">
    <property type="protein sequence ID" value="MDO6544979.1"/>
    <property type="molecule type" value="Genomic_DNA"/>
</dbReference>
<dbReference type="AlphaFoldDB" id="A0AAW7YBT3"/>
<dbReference type="PIRSF" id="PIRSF005211">
    <property type="entry name" value="Ab_hydro_YheT"/>
    <property type="match status" value="1"/>
</dbReference>
<reference evidence="4" key="1">
    <citation type="submission" date="2023-07" db="EMBL/GenBank/DDBJ databases">
        <title>Genome content predicts the carbon catabolic preferences of heterotrophic bacteria.</title>
        <authorList>
            <person name="Gralka M."/>
        </authorList>
    </citation>
    <scope>NUCLEOTIDE SEQUENCE</scope>
    <source>
        <strain evidence="4">G2M05</strain>
    </source>
</reference>
<organism evidence="4 5">
    <name type="scientific">Photobacterium sanguinicancri</name>
    <dbReference type="NCBI Taxonomy" id="875932"/>
    <lineage>
        <taxon>Bacteria</taxon>
        <taxon>Pseudomonadati</taxon>
        <taxon>Pseudomonadota</taxon>
        <taxon>Gammaproteobacteria</taxon>
        <taxon>Vibrionales</taxon>
        <taxon>Vibrionaceae</taxon>
        <taxon>Photobacterium</taxon>
    </lineage>
</organism>
<feature type="active site" description="Charge relay system" evidence="2">
    <location>
        <position position="305"/>
    </location>
</feature>
<feature type="active site" description="Charge relay system" evidence="2">
    <location>
        <position position="278"/>
    </location>
</feature>
<gene>
    <name evidence="4" type="ORF">Q4568_20795</name>
</gene>
<keyword evidence="4" id="KW-0378">Hydrolase</keyword>
<accession>A0AAW7YBT3</accession>
<dbReference type="GO" id="GO:0034338">
    <property type="term" value="F:short-chain carboxylesterase activity"/>
    <property type="evidence" value="ECO:0007669"/>
    <property type="project" value="TreeGrafter"/>
</dbReference>
<proteinExistence type="inferred from homology"/>
<dbReference type="FunFam" id="3.40.50.1820:FF:000080">
    <property type="entry name" value="Alpha/beta hydrolase"/>
    <property type="match status" value="1"/>
</dbReference>
<protein>
    <submittedName>
        <fullName evidence="4">Hydrolase</fullName>
    </submittedName>
</protein>
<dbReference type="Pfam" id="PF00561">
    <property type="entry name" value="Abhydrolase_1"/>
    <property type="match status" value="1"/>
</dbReference>
<dbReference type="InterPro" id="IPR050960">
    <property type="entry name" value="AB_hydrolase_4_sf"/>
</dbReference>
<dbReference type="PANTHER" id="PTHR10794">
    <property type="entry name" value="ABHYDROLASE DOMAIN-CONTAINING PROTEIN"/>
    <property type="match status" value="1"/>
</dbReference>
<dbReference type="SUPFAM" id="SSF53474">
    <property type="entry name" value="alpha/beta-Hydrolases"/>
    <property type="match status" value="1"/>
</dbReference>
<comment type="similarity">
    <text evidence="1">Belongs to the AB hydrolase superfamily. AB hydrolase 4 family.</text>
</comment>
<evidence type="ECO:0000256" key="2">
    <source>
        <dbReference type="PIRSR" id="PIRSR005211-1"/>
    </source>
</evidence>
<comment type="caution">
    <text evidence="4">The sequence shown here is derived from an EMBL/GenBank/DDBJ whole genome shotgun (WGS) entry which is preliminary data.</text>
</comment>
<evidence type="ECO:0000313" key="4">
    <source>
        <dbReference type="EMBL" id="MDO6544979.1"/>
    </source>
</evidence>
<dbReference type="Proteomes" id="UP001170624">
    <property type="component" value="Unassembled WGS sequence"/>
</dbReference>
<dbReference type="Gene3D" id="3.40.50.1820">
    <property type="entry name" value="alpha/beta hydrolase"/>
    <property type="match status" value="1"/>
</dbReference>
<dbReference type="NCBIfam" id="NF008218">
    <property type="entry name" value="PRK10985.1"/>
    <property type="match status" value="1"/>
</dbReference>
<evidence type="ECO:0000313" key="5">
    <source>
        <dbReference type="Proteomes" id="UP001170624"/>
    </source>
</evidence>
<dbReference type="InterPro" id="IPR029058">
    <property type="entry name" value="AB_hydrolase_fold"/>
</dbReference>
<feature type="active site" description="Charge relay system" evidence="2">
    <location>
        <position position="151"/>
    </location>
</feature>
<name>A0AAW7YBT3_9GAMM</name>
<dbReference type="RefSeq" id="WP_303501374.1">
    <property type="nucleotide sequence ID" value="NZ_JAUOPU010000035.1"/>
</dbReference>
<evidence type="ECO:0000256" key="1">
    <source>
        <dbReference type="ARBA" id="ARBA00010884"/>
    </source>
</evidence>
<dbReference type="PANTHER" id="PTHR10794:SF94">
    <property type="entry name" value="ESTERASE YHET-RELATED"/>
    <property type="match status" value="1"/>
</dbReference>
<dbReference type="InterPro" id="IPR000073">
    <property type="entry name" value="AB_hydrolase_1"/>
</dbReference>
<evidence type="ECO:0000259" key="3">
    <source>
        <dbReference type="Pfam" id="PF00561"/>
    </source>
</evidence>
<sequence>MMTAAFTPAVGLGNPHLQTLLPRFIRRKPLFTPHTQRIETPDGDFLDIAWTDVPSNHQRKSETKTKQTSLPIMILFHGLEGSFNSPYANGLLHAAMQQGWLGVMMHFRGCSGEMNRQARSYHSGETSDARFFIQWIRQQFPDSPLFAVGVSLGGNMLVNYLAEHGDDSELCAAQVISPPLNLSACSERIEQGFSKVYKQYLLSSMKKNISKKMALLPDALPLDQTRIEAISTLRQFDDLVTAPLHGYQDANDYYQRCSGLQRLHQVKVPLRVIHAKDDPFMTHDVIPSQPLPDHIDYHLSPNGGHVGFLTGSWRNPTFWLETTVPAWFAPFAGVNKRE</sequence>
<feature type="domain" description="AB hydrolase-1" evidence="3">
    <location>
        <begin position="71"/>
        <end position="311"/>
    </location>
</feature>